<gene>
    <name evidence="1" type="ORF">COLAER_01784</name>
</gene>
<comment type="caution">
    <text evidence="1">The sequence shown here is derived from an EMBL/GenBank/DDBJ whole genome shotgun (WGS) entry which is preliminary data.</text>
</comment>
<sequence length="41" mass="4253">MGTGTGGLTNCLTFKARTEDYSSSATSSASETYTAVRTVKT</sequence>
<accession>A4EBG6</accession>
<dbReference type="AlphaFoldDB" id="A4EBG6"/>
<protein>
    <submittedName>
        <fullName evidence="1">Uncharacterized protein</fullName>
    </submittedName>
</protein>
<reference evidence="1 2" key="2">
    <citation type="submission" date="2007-04" db="EMBL/GenBank/DDBJ databases">
        <authorList>
            <person name="Fulton L."/>
            <person name="Clifton S."/>
            <person name="Fulton B."/>
            <person name="Xu J."/>
            <person name="Minx P."/>
            <person name="Mardis E.R."/>
            <person name="Wilson R.K."/>
        </authorList>
    </citation>
    <scope>NUCLEOTIDE SEQUENCE [LARGE SCALE GENOMIC DNA]</scope>
    <source>
        <strain evidence="2">ATCC 25986 / DSM 3979 / JCM 10188 / KCTC 3647 / NCTC 11838 / VPI 1003</strain>
    </source>
</reference>
<organism evidence="1 2">
    <name type="scientific">Collinsella aerofaciens (strain ATCC 25986 / DSM 3979 / JCM 10188 / KCTC 3647 / NCTC 11838 / VPI 1003)</name>
    <dbReference type="NCBI Taxonomy" id="411903"/>
    <lineage>
        <taxon>Bacteria</taxon>
        <taxon>Bacillati</taxon>
        <taxon>Actinomycetota</taxon>
        <taxon>Coriobacteriia</taxon>
        <taxon>Coriobacteriales</taxon>
        <taxon>Coriobacteriaceae</taxon>
        <taxon>Collinsella</taxon>
    </lineage>
</organism>
<name>A4EBG6_COLAA</name>
<proteinExistence type="predicted"/>
<dbReference type="Proteomes" id="UP000002979">
    <property type="component" value="Unassembled WGS sequence"/>
</dbReference>
<evidence type="ECO:0000313" key="2">
    <source>
        <dbReference type="Proteomes" id="UP000002979"/>
    </source>
</evidence>
<dbReference type="EMBL" id="AAVN02000007">
    <property type="protein sequence ID" value="EBA39170.1"/>
    <property type="molecule type" value="Genomic_DNA"/>
</dbReference>
<evidence type="ECO:0000313" key="1">
    <source>
        <dbReference type="EMBL" id="EBA39170.1"/>
    </source>
</evidence>
<reference evidence="1 2" key="1">
    <citation type="submission" date="2007-01" db="EMBL/GenBank/DDBJ databases">
        <title>Draft genome sequence of Collinsella aerofaciens (ATCC 25986).</title>
        <authorList>
            <person name="Sudarsanam P."/>
            <person name="Ley R."/>
            <person name="Guruge J."/>
            <person name="Turnbaugh P.J."/>
            <person name="Mahowald M."/>
            <person name="Liep D."/>
            <person name="Gordon J."/>
        </authorList>
    </citation>
    <scope>NUCLEOTIDE SEQUENCE [LARGE SCALE GENOMIC DNA]</scope>
    <source>
        <strain evidence="2">ATCC 25986 / DSM 3979 / JCM 10188 / KCTC 3647 / NCTC 11838 / VPI 1003</strain>
    </source>
</reference>